<accession>A0A538TZ75</accession>
<protein>
    <recommendedName>
        <fullName evidence="4">HEAT repeat domain-containing protein</fullName>
    </recommendedName>
</protein>
<dbReference type="InterPro" id="IPR011989">
    <property type="entry name" value="ARM-like"/>
</dbReference>
<dbReference type="Proteomes" id="UP000319771">
    <property type="component" value="Unassembled WGS sequence"/>
</dbReference>
<evidence type="ECO:0008006" key="4">
    <source>
        <dbReference type="Google" id="ProtNLM"/>
    </source>
</evidence>
<dbReference type="Gene3D" id="1.25.10.10">
    <property type="entry name" value="Leucine-rich Repeat Variant"/>
    <property type="match status" value="1"/>
</dbReference>
<dbReference type="AlphaFoldDB" id="A0A538TZ75"/>
<proteinExistence type="predicted"/>
<gene>
    <name evidence="2" type="ORF">E6K81_16055</name>
</gene>
<evidence type="ECO:0000313" key="3">
    <source>
        <dbReference type="Proteomes" id="UP000319771"/>
    </source>
</evidence>
<comment type="caution">
    <text evidence="2">The sequence shown here is derived from an EMBL/GenBank/DDBJ whole genome shotgun (WGS) entry which is preliminary data.</text>
</comment>
<name>A0A538TZ75_UNCEI</name>
<organism evidence="2 3">
    <name type="scientific">Eiseniibacteriota bacterium</name>
    <dbReference type="NCBI Taxonomy" id="2212470"/>
    <lineage>
        <taxon>Bacteria</taxon>
        <taxon>Candidatus Eiseniibacteriota</taxon>
    </lineage>
</organism>
<dbReference type="SUPFAM" id="SSF48371">
    <property type="entry name" value="ARM repeat"/>
    <property type="match status" value="1"/>
</dbReference>
<dbReference type="InterPro" id="IPR016024">
    <property type="entry name" value="ARM-type_fold"/>
</dbReference>
<feature type="chain" id="PRO_5022079092" description="HEAT repeat domain-containing protein" evidence="1">
    <location>
        <begin position="30"/>
        <end position="127"/>
    </location>
</feature>
<sequence length="127" mass="13973">MNPQAAAVMTARRPLWLALLAIGLLTANAAWCQDSTEVVKGLLQDVRDPDSEKASAAAQDLAAYPQQRSQIIPALIEVLRTGQWDRCNGDMREQIAWTLEKLNAREAVLPLLDLAKSGRPIEHECAE</sequence>
<reference evidence="2 3" key="1">
    <citation type="journal article" date="2019" name="Nat. Microbiol.">
        <title>Mediterranean grassland soil C-N compound turnover is dependent on rainfall and depth, and is mediated by genomically divergent microorganisms.</title>
        <authorList>
            <person name="Diamond S."/>
            <person name="Andeer P.F."/>
            <person name="Li Z."/>
            <person name="Crits-Christoph A."/>
            <person name="Burstein D."/>
            <person name="Anantharaman K."/>
            <person name="Lane K.R."/>
            <person name="Thomas B.C."/>
            <person name="Pan C."/>
            <person name="Northen T.R."/>
            <person name="Banfield J.F."/>
        </authorList>
    </citation>
    <scope>NUCLEOTIDE SEQUENCE [LARGE SCALE GENOMIC DNA]</scope>
    <source>
        <strain evidence="2">WS_11</strain>
    </source>
</reference>
<keyword evidence="1" id="KW-0732">Signal</keyword>
<feature type="signal peptide" evidence="1">
    <location>
        <begin position="1"/>
        <end position="29"/>
    </location>
</feature>
<evidence type="ECO:0000313" key="2">
    <source>
        <dbReference type="EMBL" id="TMQ68956.1"/>
    </source>
</evidence>
<evidence type="ECO:0000256" key="1">
    <source>
        <dbReference type="SAM" id="SignalP"/>
    </source>
</evidence>
<dbReference type="EMBL" id="VBPB01000358">
    <property type="protein sequence ID" value="TMQ68956.1"/>
    <property type="molecule type" value="Genomic_DNA"/>
</dbReference>